<dbReference type="Gene3D" id="3.40.640.10">
    <property type="entry name" value="Type I PLP-dependent aspartate aminotransferase-like (Major domain)"/>
    <property type="match status" value="1"/>
</dbReference>
<dbReference type="NCBIfam" id="TIGR01140">
    <property type="entry name" value="L_thr_O3P_dcar"/>
    <property type="match status" value="1"/>
</dbReference>
<name>A0A7W6C9M6_9HYPH</name>
<evidence type="ECO:0000313" key="11">
    <source>
        <dbReference type="EMBL" id="MBB3946498.1"/>
    </source>
</evidence>
<comment type="function">
    <text evidence="2">Decarboxylates L-threonine-O-3-phosphate to yield (R)-1-amino-2-propanol O-2-phosphate, the precursor for the linkage between the nucleotide loop and the corrin ring in cobalamin.</text>
</comment>
<dbReference type="PANTHER" id="PTHR42885">
    <property type="entry name" value="HISTIDINOL-PHOSPHATE AMINOTRANSFERASE-RELATED"/>
    <property type="match status" value="1"/>
</dbReference>
<dbReference type="InterPro" id="IPR015424">
    <property type="entry name" value="PyrdxlP-dep_Trfase"/>
</dbReference>
<keyword evidence="5" id="KW-0169">Cobalamin biosynthesis</keyword>
<dbReference type="CDD" id="cd00609">
    <property type="entry name" value="AAT_like"/>
    <property type="match status" value="1"/>
</dbReference>
<keyword evidence="12" id="KW-1185">Reference proteome</keyword>
<evidence type="ECO:0000256" key="4">
    <source>
        <dbReference type="ARBA" id="ARBA00012285"/>
    </source>
</evidence>
<dbReference type="UniPathway" id="UPA00148"/>
<dbReference type="GO" id="GO:0048472">
    <property type="term" value="F:threonine-phosphate decarboxylase activity"/>
    <property type="evidence" value="ECO:0007669"/>
    <property type="project" value="UniProtKB-EC"/>
</dbReference>
<evidence type="ECO:0000256" key="2">
    <source>
        <dbReference type="ARBA" id="ARBA00003444"/>
    </source>
</evidence>
<keyword evidence="6" id="KW-0663">Pyridoxal phosphate</keyword>
<protein>
    <recommendedName>
        <fullName evidence="4">threonine-phosphate decarboxylase</fullName>
        <ecNumber evidence="4">4.1.1.81</ecNumber>
    </recommendedName>
    <alternativeName>
        <fullName evidence="8">L-threonine-O-3-phosphate decarboxylase</fullName>
    </alternativeName>
</protein>
<dbReference type="InterPro" id="IPR005860">
    <property type="entry name" value="CobD"/>
</dbReference>
<dbReference type="InterPro" id="IPR004838">
    <property type="entry name" value="NHTrfase_class1_PyrdxlP-BS"/>
</dbReference>
<dbReference type="AlphaFoldDB" id="A0A7W6C9M6"/>
<evidence type="ECO:0000256" key="3">
    <source>
        <dbReference type="ARBA" id="ARBA00004953"/>
    </source>
</evidence>
<comment type="caution">
    <text evidence="11">The sequence shown here is derived from an EMBL/GenBank/DDBJ whole genome shotgun (WGS) entry which is preliminary data.</text>
</comment>
<proteinExistence type="predicted"/>
<evidence type="ECO:0000313" key="12">
    <source>
        <dbReference type="Proteomes" id="UP000565286"/>
    </source>
</evidence>
<dbReference type="Proteomes" id="UP000565286">
    <property type="component" value="Unassembled WGS sequence"/>
</dbReference>
<evidence type="ECO:0000259" key="10">
    <source>
        <dbReference type="Pfam" id="PF00155"/>
    </source>
</evidence>
<dbReference type="GO" id="GO:0009236">
    <property type="term" value="P:cobalamin biosynthetic process"/>
    <property type="evidence" value="ECO:0007669"/>
    <property type="project" value="UniProtKB-UniPathway"/>
</dbReference>
<dbReference type="SUPFAM" id="SSF53383">
    <property type="entry name" value="PLP-dependent transferases"/>
    <property type="match status" value="1"/>
</dbReference>
<dbReference type="EMBL" id="JACIDV010000006">
    <property type="protein sequence ID" value="MBB3946498.1"/>
    <property type="molecule type" value="Genomic_DNA"/>
</dbReference>
<dbReference type="RefSeq" id="WP_183896479.1">
    <property type="nucleotide sequence ID" value="NZ_JACIDV010000006.1"/>
</dbReference>
<reference evidence="11 12" key="1">
    <citation type="submission" date="2020-08" db="EMBL/GenBank/DDBJ databases">
        <title>Genomic Encyclopedia of Type Strains, Phase IV (KMG-IV): sequencing the most valuable type-strain genomes for metagenomic binning, comparative biology and taxonomic classification.</title>
        <authorList>
            <person name="Goeker M."/>
        </authorList>
    </citation>
    <scope>NUCLEOTIDE SEQUENCE [LARGE SCALE GENOMIC DNA]</scope>
    <source>
        <strain evidence="11 12">DSM 26438</strain>
    </source>
</reference>
<dbReference type="InterPro" id="IPR015422">
    <property type="entry name" value="PyrdxlP-dep_Trfase_small"/>
</dbReference>
<evidence type="ECO:0000256" key="6">
    <source>
        <dbReference type="ARBA" id="ARBA00022898"/>
    </source>
</evidence>
<evidence type="ECO:0000256" key="5">
    <source>
        <dbReference type="ARBA" id="ARBA00022573"/>
    </source>
</evidence>
<accession>A0A7W6C9M6</accession>
<feature type="domain" description="Aminotransferase class I/classII large" evidence="10">
    <location>
        <begin position="54"/>
        <end position="313"/>
    </location>
</feature>
<comment type="pathway">
    <text evidence="3">Cofactor biosynthesis; adenosylcobalamin biosynthesis.</text>
</comment>
<evidence type="ECO:0000256" key="8">
    <source>
        <dbReference type="ARBA" id="ARBA00029996"/>
    </source>
</evidence>
<dbReference type="InterPro" id="IPR015421">
    <property type="entry name" value="PyrdxlP-dep_Trfase_major"/>
</dbReference>
<dbReference type="Gene3D" id="3.90.1150.10">
    <property type="entry name" value="Aspartate Aminotransferase, domain 1"/>
    <property type="match status" value="1"/>
</dbReference>
<dbReference type="GO" id="GO:0030170">
    <property type="term" value="F:pyridoxal phosphate binding"/>
    <property type="evidence" value="ECO:0007669"/>
    <property type="project" value="InterPro"/>
</dbReference>
<dbReference type="Pfam" id="PF00155">
    <property type="entry name" value="Aminotran_1_2"/>
    <property type="match status" value="1"/>
</dbReference>
<comment type="cofactor">
    <cofactor evidence="1">
        <name>pyridoxal 5'-phosphate</name>
        <dbReference type="ChEBI" id="CHEBI:597326"/>
    </cofactor>
</comment>
<evidence type="ECO:0000256" key="7">
    <source>
        <dbReference type="ARBA" id="ARBA00023239"/>
    </source>
</evidence>
<sequence length="342" mass="36835">MGEKIPEKAQPAIRHGGNLGQARLLFPQAPEPWIDLSTGINPHSYPHSPVPASAFARLPEPRAVETLKEIAATAFGASSAAHIAASPGTQMLMPLLAQTAVQRGARTCGVLSPAYAEHARTARIAGLTITEVSDIEALAAFDHAVIINPNNPDGRAWKRPELLTLADAMRQKGGMLVVDEAFIETGYAESVADVATSDSLVVLRSFGKFYGMAGIRLGFAIGHPDIAERLESWLGPWAISGPALHIATEALVDQVWRDEIRLRLRAESERLNDLLGAADLSIVGGTSLFTLIRDDRAPTVCTHLMENGILTRSFDERSTELRFGLPGEEAEWTRLEAALSNV</sequence>
<comment type="catalytic activity">
    <reaction evidence="9">
        <text>O-phospho-L-threonine + H(+) = (R)-1-aminopropan-2-yl phosphate + CO2</text>
        <dbReference type="Rhea" id="RHEA:11492"/>
        <dbReference type="ChEBI" id="CHEBI:15378"/>
        <dbReference type="ChEBI" id="CHEBI:16526"/>
        <dbReference type="ChEBI" id="CHEBI:58563"/>
        <dbReference type="ChEBI" id="CHEBI:58675"/>
        <dbReference type="EC" id="4.1.1.81"/>
    </reaction>
</comment>
<gene>
    <name evidence="11" type="ORF">GGQ73_002451</name>
</gene>
<keyword evidence="7" id="KW-0456">Lyase</keyword>
<dbReference type="PROSITE" id="PS00105">
    <property type="entry name" value="AA_TRANSFER_CLASS_1"/>
    <property type="match status" value="1"/>
</dbReference>
<evidence type="ECO:0000256" key="9">
    <source>
        <dbReference type="ARBA" id="ARBA00048531"/>
    </source>
</evidence>
<dbReference type="InterPro" id="IPR004839">
    <property type="entry name" value="Aminotransferase_I/II_large"/>
</dbReference>
<organism evidence="11 12">
    <name type="scientific">Rhizobium skierniewicense</name>
    <dbReference type="NCBI Taxonomy" id="984260"/>
    <lineage>
        <taxon>Bacteria</taxon>
        <taxon>Pseudomonadati</taxon>
        <taxon>Pseudomonadota</taxon>
        <taxon>Alphaproteobacteria</taxon>
        <taxon>Hyphomicrobiales</taxon>
        <taxon>Rhizobiaceae</taxon>
        <taxon>Rhizobium/Agrobacterium group</taxon>
        <taxon>Rhizobium</taxon>
    </lineage>
</organism>
<evidence type="ECO:0000256" key="1">
    <source>
        <dbReference type="ARBA" id="ARBA00001933"/>
    </source>
</evidence>
<dbReference type="PANTHER" id="PTHR42885:SF1">
    <property type="entry name" value="THREONINE-PHOSPHATE DECARBOXYLASE"/>
    <property type="match status" value="1"/>
</dbReference>
<dbReference type="EC" id="4.1.1.81" evidence="4"/>